<keyword evidence="6" id="KW-1133">Transmembrane helix</keyword>
<comment type="similarity">
    <text evidence="2 9">Belongs to the mitochondrial carrier (TC 2.A.29) family.</text>
</comment>
<dbReference type="SUPFAM" id="SSF103506">
    <property type="entry name" value="Mitochondrial carrier"/>
    <property type="match status" value="1"/>
</dbReference>
<dbReference type="Pfam" id="PF00153">
    <property type="entry name" value="Mito_carr"/>
    <property type="match status" value="3"/>
</dbReference>
<comment type="subcellular location">
    <subcellularLocation>
        <location evidence="1">Membrane</location>
        <topology evidence="1">Multi-pass membrane protein</topology>
    </subcellularLocation>
</comment>
<dbReference type="PRINTS" id="PR00926">
    <property type="entry name" value="MITOCARRIER"/>
</dbReference>
<evidence type="ECO:0000256" key="4">
    <source>
        <dbReference type="ARBA" id="ARBA00022692"/>
    </source>
</evidence>
<dbReference type="InterPro" id="IPR002067">
    <property type="entry name" value="MCP"/>
</dbReference>
<feature type="repeat" description="Solcar" evidence="8">
    <location>
        <begin position="162"/>
        <end position="243"/>
    </location>
</feature>
<reference evidence="11 12" key="1">
    <citation type="journal article" date="2018" name="Mol. Biol. Evol.">
        <title>Analysis of the draft genome of the red seaweed Gracilariopsis chorda provides insights into genome size evolution in Rhodophyta.</title>
        <authorList>
            <person name="Lee J."/>
            <person name="Yang E.C."/>
            <person name="Graf L."/>
            <person name="Yang J.H."/>
            <person name="Qiu H."/>
            <person name="Zel Zion U."/>
            <person name="Chan C.X."/>
            <person name="Stephens T.G."/>
            <person name="Weber A.P.M."/>
            <person name="Boo G.H."/>
            <person name="Boo S.M."/>
            <person name="Kim K.M."/>
            <person name="Shin Y."/>
            <person name="Jung M."/>
            <person name="Lee S.J."/>
            <person name="Yim H.S."/>
            <person name="Lee J.H."/>
            <person name="Bhattacharya D."/>
            <person name="Yoon H.S."/>
        </authorList>
    </citation>
    <scope>NUCLEOTIDE SEQUENCE [LARGE SCALE GENOMIC DNA]</scope>
    <source>
        <strain evidence="11 12">SKKU-2015</strain>
        <tissue evidence="11">Whole body</tissue>
    </source>
</reference>
<evidence type="ECO:0000256" key="1">
    <source>
        <dbReference type="ARBA" id="ARBA00004141"/>
    </source>
</evidence>
<protein>
    <submittedName>
        <fullName evidence="11">Putative S-adenosylmethionine carrier 2, chloroplastic</fullName>
    </submittedName>
</protein>
<dbReference type="OrthoDB" id="276989at2759"/>
<organism evidence="11 12">
    <name type="scientific">Gracilariopsis chorda</name>
    <dbReference type="NCBI Taxonomy" id="448386"/>
    <lineage>
        <taxon>Eukaryota</taxon>
        <taxon>Rhodophyta</taxon>
        <taxon>Florideophyceae</taxon>
        <taxon>Rhodymeniophycidae</taxon>
        <taxon>Gracilariales</taxon>
        <taxon>Gracilariaceae</taxon>
        <taxon>Gracilariopsis</taxon>
    </lineage>
</organism>
<feature type="repeat" description="Solcar" evidence="8">
    <location>
        <begin position="255"/>
        <end position="300"/>
    </location>
</feature>
<evidence type="ECO:0000256" key="10">
    <source>
        <dbReference type="SAM" id="MobiDB-lite"/>
    </source>
</evidence>
<keyword evidence="3 9" id="KW-0813">Transport</keyword>
<dbReference type="Gene3D" id="1.50.40.10">
    <property type="entry name" value="Mitochondrial carrier domain"/>
    <property type="match status" value="1"/>
</dbReference>
<dbReference type="EMBL" id="NBIV01000135">
    <property type="protein sequence ID" value="PXF43142.1"/>
    <property type="molecule type" value="Genomic_DNA"/>
</dbReference>
<dbReference type="InterPro" id="IPR018108">
    <property type="entry name" value="MCP_transmembrane"/>
</dbReference>
<gene>
    <name evidence="11" type="ORF">BWQ96_07086</name>
</gene>
<dbReference type="GO" id="GO:0016020">
    <property type="term" value="C:membrane"/>
    <property type="evidence" value="ECO:0007669"/>
    <property type="project" value="UniProtKB-SubCell"/>
</dbReference>
<evidence type="ECO:0000256" key="6">
    <source>
        <dbReference type="ARBA" id="ARBA00022989"/>
    </source>
</evidence>
<dbReference type="AlphaFoldDB" id="A0A2V3IM27"/>
<proteinExistence type="inferred from homology"/>
<dbReference type="InterPro" id="IPR023395">
    <property type="entry name" value="MCP_dom_sf"/>
</dbReference>
<dbReference type="Proteomes" id="UP000247409">
    <property type="component" value="Unassembled WGS sequence"/>
</dbReference>
<keyword evidence="5" id="KW-0677">Repeat</keyword>
<evidence type="ECO:0000256" key="7">
    <source>
        <dbReference type="ARBA" id="ARBA00023136"/>
    </source>
</evidence>
<keyword evidence="4 8" id="KW-0812">Transmembrane</keyword>
<dbReference type="GO" id="GO:0055085">
    <property type="term" value="P:transmembrane transport"/>
    <property type="evidence" value="ECO:0007669"/>
    <property type="project" value="InterPro"/>
</dbReference>
<evidence type="ECO:0000313" key="11">
    <source>
        <dbReference type="EMBL" id="PXF43142.1"/>
    </source>
</evidence>
<feature type="region of interest" description="Disordered" evidence="10">
    <location>
        <begin position="1"/>
        <end position="23"/>
    </location>
</feature>
<evidence type="ECO:0000256" key="8">
    <source>
        <dbReference type="PROSITE-ProRule" id="PRU00282"/>
    </source>
</evidence>
<keyword evidence="7 8" id="KW-0472">Membrane</keyword>
<evidence type="ECO:0000256" key="3">
    <source>
        <dbReference type="ARBA" id="ARBA00022448"/>
    </source>
</evidence>
<evidence type="ECO:0000256" key="5">
    <source>
        <dbReference type="ARBA" id="ARBA00022737"/>
    </source>
</evidence>
<evidence type="ECO:0000313" key="12">
    <source>
        <dbReference type="Proteomes" id="UP000247409"/>
    </source>
</evidence>
<comment type="caution">
    <text evidence="11">The sequence shown here is derived from an EMBL/GenBank/DDBJ whole genome shotgun (WGS) entry which is preliminary data.</text>
</comment>
<feature type="repeat" description="Solcar" evidence="8">
    <location>
        <begin position="64"/>
        <end position="152"/>
    </location>
</feature>
<evidence type="ECO:0000256" key="2">
    <source>
        <dbReference type="ARBA" id="ARBA00006375"/>
    </source>
</evidence>
<keyword evidence="12" id="KW-1185">Reference proteome</keyword>
<sequence length="300" mass="31731">MQTLQASHVSIGGATRTTSSSSLPAARAYLSKRTATAPKLTTWRHKRWRQARASGTPNAQLSVAENLACGAIGRTAQISSTFPIDTIKIRVQVSGLSASAGSSSSPAPTTAISRLVSAVKRGNLYGGVSVSLMGQVPYGMLTFGIYETIKGIFANSQVQTLPQWAQTALAASIGDAVGSLWLTPSEVVKSKTQAGMYNNASSTIRALSKQGIGAFYQGYSAALARDIPFRVIQLSIYEGARSWYMKRSDKGIDEISAIENLIMGAAAGSITAAVTCPLDVVRSRMMSQPKGTYKNAIDRV</sequence>
<accession>A0A2V3IM27</accession>
<evidence type="ECO:0000256" key="9">
    <source>
        <dbReference type="RuleBase" id="RU000488"/>
    </source>
</evidence>
<name>A0A2V3IM27_9FLOR</name>
<dbReference type="PROSITE" id="PS50920">
    <property type="entry name" value="SOLCAR"/>
    <property type="match status" value="3"/>
</dbReference>
<dbReference type="PANTHER" id="PTHR45667">
    <property type="entry name" value="S-ADENOSYLMETHIONINE MITOCHONDRIAL CARRIER PROTEIN"/>
    <property type="match status" value="1"/>
</dbReference>